<protein>
    <submittedName>
        <fullName evidence="1">Uncharacterized protein</fullName>
    </submittedName>
</protein>
<dbReference type="Proteomes" id="UP000799439">
    <property type="component" value="Unassembled WGS sequence"/>
</dbReference>
<evidence type="ECO:0000313" key="1">
    <source>
        <dbReference type="EMBL" id="KAF2153468.1"/>
    </source>
</evidence>
<dbReference type="EMBL" id="ML996085">
    <property type="protein sequence ID" value="KAF2153468.1"/>
    <property type="molecule type" value="Genomic_DNA"/>
</dbReference>
<comment type="caution">
    <text evidence="1">The sequence shown here is derived from an EMBL/GenBank/DDBJ whole genome shotgun (WGS) entry which is preliminary data.</text>
</comment>
<keyword evidence="2" id="KW-1185">Reference proteome</keyword>
<accession>A0A9P4J6U4</accession>
<proteinExistence type="predicted"/>
<reference evidence="1" key="1">
    <citation type="journal article" date="2020" name="Stud. Mycol.">
        <title>101 Dothideomycetes genomes: a test case for predicting lifestyles and emergence of pathogens.</title>
        <authorList>
            <person name="Haridas S."/>
            <person name="Albert R."/>
            <person name="Binder M."/>
            <person name="Bloem J."/>
            <person name="Labutti K."/>
            <person name="Salamov A."/>
            <person name="Andreopoulos B."/>
            <person name="Baker S."/>
            <person name="Barry K."/>
            <person name="Bills G."/>
            <person name="Bluhm B."/>
            <person name="Cannon C."/>
            <person name="Castanera R."/>
            <person name="Culley D."/>
            <person name="Daum C."/>
            <person name="Ezra D."/>
            <person name="Gonzalez J."/>
            <person name="Henrissat B."/>
            <person name="Kuo A."/>
            <person name="Liang C."/>
            <person name="Lipzen A."/>
            <person name="Lutzoni F."/>
            <person name="Magnuson J."/>
            <person name="Mondo S."/>
            <person name="Nolan M."/>
            <person name="Ohm R."/>
            <person name="Pangilinan J."/>
            <person name="Park H.-J."/>
            <person name="Ramirez L."/>
            <person name="Alfaro M."/>
            <person name="Sun H."/>
            <person name="Tritt A."/>
            <person name="Yoshinaga Y."/>
            <person name="Zwiers L.-H."/>
            <person name="Turgeon B."/>
            <person name="Goodwin S."/>
            <person name="Spatafora J."/>
            <person name="Crous P."/>
            <person name="Grigoriev I."/>
        </authorList>
    </citation>
    <scope>NUCLEOTIDE SEQUENCE</scope>
    <source>
        <strain evidence="1">CBS 260.36</strain>
    </source>
</reference>
<sequence>MKFVMRESFNYTRAILTLESYINDLRARSIPVYDEDKFESSLQPIVPCGPDISFGPPRYNALSGSSQSRVGIGETPTTDTAADDLGNAVNEDIDTDTLRKLSRRRTARWSRVQQEIVHAAGPAPRHQVARARGSRARAAQTIGLIRMRLPQQTPAFKDENEVDQN</sequence>
<name>A0A9P4J6U4_9PEZI</name>
<gene>
    <name evidence="1" type="ORF">K461DRAFT_278276</name>
</gene>
<dbReference type="AlphaFoldDB" id="A0A9P4J6U4"/>
<evidence type="ECO:0000313" key="2">
    <source>
        <dbReference type="Proteomes" id="UP000799439"/>
    </source>
</evidence>
<organism evidence="1 2">
    <name type="scientific">Myriangium duriaei CBS 260.36</name>
    <dbReference type="NCBI Taxonomy" id="1168546"/>
    <lineage>
        <taxon>Eukaryota</taxon>
        <taxon>Fungi</taxon>
        <taxon>Dikarya</taxon>
        <taxon>Ascomycota</taxon>
        <taxon>Pezizomycotina</taxon>
        <taxon>Dothideomycetes</taxon>
        <taxon>Dothideomycetidae</taxon>
        <taxon>Myriangiales</taxon>
        <taxon>Myriangiaceae</taxon>
        <taxon>Myriangium</taxon>
    </lineage>
</organism>